<dbReference type="AlphaFoldDB" id="A0A5S4W1N3"/>
<dbReference type="OrthoDB" id="9804774at2"/>
<dbReference type="InterPro" id="IPR057326">
    <property type="entry name" value="KR_dom"/>
</dbReference>
<reference evidence="5 6" key="1">
    <citation type="submission" date="2019-08" db="EMBL/GenBank/DDBJ databases">
        <title>Bradyrhizobium hipponensis sp. nov., a rhizobium isolated from a Lupinus angustifolius root nodule in Tunisia.</title>
        <authorList>
            <person name="Off K."/>
            <person name="Rejili M."/>
            <person name="Mars M."/>
            <person name="Brachmann A."/>
            <person name="Marin M."/>
        </authorList>
    </citation>
    <scope>NUCLEOTIDE SEQUENCE [LARGE SCALE GENOMIC DNA]</scope>
    <source>
        <strain evidence="5 6">CTAW11</strain>
    </source>
</reference>
<evidence type="ECO:0000256" key="3">
    <source>
        <dbReference type="RuleBase" id="RU000363"/>
    </source>
</evidence>
<dbReference type="SMART" id="SM00822">
    <property type="entry name" value="PKS_KR"/>
    <property type="match status" value="1"/>
</dbReference>
<dbReference type="Gene3D" id="3.40.50.720">
    <property type="entry name" value="NAD(P)-binding Rossmann-like Domain"/>
    <property type="match status" value="1"/>
</dbReference>
<feature type="domain" description="Ketoreductase" evidence="4">
    <location>
        <begin position="7"/>
        <end position="204"/>
    </location>
</feature>
<proteinExistence type="inferred from homology"/>
<dbReference type="PROSITE" id="PS00061">
    <property type="entry name" value="ADH_SHORT"/>
    <property type="match status" value="1"/>
</dbReference>
<evidence type="ECO:0000259" key="4">
    <source>
        <dbReference type="SMART" id="SM00822"/>
    </source>
</evidence>
<dbReference type="RefSeq" id="WP_148756509.1">
    <property type="nucleotide sequence ID" value="NZ_VSSR01000114.1"/>
</dbReference>
<dbReference type="GO" id="GO:0016491">
    <property type="term" value="F:oxidoreductase activity"/>
    <property type="evidence" value="ECO:0007669"/>
    <property type="project" value="UniProtKB-KW"/>
</dbReference>
<keyword evidence="6" id="KW-1185">Reference proteome</keyword>
<sequence>MGLLDGKVAIITGAGGGLGEAYATLFAKEGAAVVVNDLGSSLDGFGASAAAEKVVAKIVAAGGRAVANGDDVSTVTGGQNILRAAIDAFGHVDILICNAGILRDRTFAKISEEDWDLVVKVHLKGTYCCSLPVWNWLKDNRRPGVIIMTSSTSGLFGNFGQANYGAAKAGIYGLIRVLSIEGRKYGIRVMGVAPNAITRMWADVPGTREGEPDPILRPENVAPGVLFMASDLAADHSGKVLAVSGEEIAEIKMLMTEGFQPKGSYTAQDVAARASSVFFPADLKRVLPKA</sequence>
<dbReference type="Proteomes" id="UP000324853">
    <property type="component" value="Unassembled WGS sequence"/>
</dbReference>
<dbReference type="InterPro" id="IPR051687">
    <property type="entry name" value="Peroxisomal_Beta-Oxidation"/>
</dbReference>
<dbReference type="PRINTS" id="PR00080">
    <property type="entry name" value="SDRFAMILY"/>
</dbReference>
<organism evidence="5 6">
    <name type="scientific">Bradyrhizobium cytisi</name>
    <dbReference type="NCBI Taxonomy" id="515489"/>
    <lineage>
        <taxon>Bacteria</taxon>
        <taxon>Pseudomonadati</taxon>
        <taxon>Pseudomonadota</taxon>
        <taxon>Alphaproteobacteria</taxon>
        <taxon>Hyphomicrobiales</taxon>
        <taxon>Nitrobacteraceae</taxon>
        <taxon>Bradyrhizobium</taxon>
    </lineage>
</organism>
<accession>A0A5S4W1N3</accession>
<evidence type="ECO:0000256" key="1">
    <source>
        <dbReference type="ARBA" id="ARBA00006484"/>
    </source>
</evidence>
<dbReference type="InterPro" id="IPR036291">
    <property type="entry name" value="NAD(P)-bd_dom_sf"/>
</dbReference>
<dbReference type="InterPro" id="IPR020904">
    <property type="entry name" value="Sc_DH/Rdtase_CS"/>
</dbReference>
<dbReference type="InterPro" id="IPR002347">
    <property type="entry name" value="SDR_fam"/>
</dbReference>
<evidence type="ECO:0000313" key="5">
    <source>
        <dbReference type="EMBL" id="TYL71137.1"/>
    </source>
</evidence>
<dbReference type="PANTHER" id="PTHR45024">
    <property type="entry name" value="DEHYDROGENASES, SHORT CHAIN"/>
    <property type="match status" value="1"/>
</dbReference>
<name>A0A5S4W1N3_9BRAD</name>
<gene>
    <name evidence="5" type="ORF">FXB38_40680</name>
</gene>
<dbReference type="EMBL" id="VSSR01000114">
    <property type="protein sequence ID" value="TYL71137.1"/>
    <property type="molecule type" value="Genomic_DNA"/>
</dbReference>
<dbReference type="Pfam" id="PF00106">
    <property type="entry name" value="adh_short"/>
    <property type="match status" value="1"/>
</dbReference>
<keyword evidence="2" id="KW-0560">Oxidoreductase</keyword>
<dbReference type="PANTHER" id="PTHR45024:SF2">
    <property type="entry name" value="SCP2 DOMAIN-CONTAINING PROTEIN"/>
    <property type="match status" value="1"/>
</dbReference>
<dbReference type="SUPFAM" id="SSF51735">
    <property type="entry name" value="NAD(P)-binding Rossmann-fold domains"/>
    <property type="match status" value="1"/>
</dbReference>
<evidence type="ECO:0000313" key="6">
    <source>
        <dbReference type="Proteomes" id="UP000324853"/>
    </source>
</evidence>
<comment type="similarity">
    <text evidence="1 3">Belongs to the short-chain dehydrogenases/reductases (SDR) family.</text>
</comment>
<evidence type="ECO:0000256" key="2">
    <source>
        <dbReference type="ARBA" id="ARBA00023002"/>
    </source>
</evidence>
<protein>
    <submittedName>
        <fullName evidence="5">SDR family NAD(P)-dependent oxidoreductase</fullName>
    </submittedName>
</protein>
<comment type="caution">
    <text evidence="5">The sequence shown here is derived from an EMBL/GenBank/DDBJ whole genome shotgun (WGS) entry which is preliminary data.</text>
</comment>
<dbReference type="PRINTS" id="PR00081">
    <property type="entry name" value="GDHRDH"/>
</dbReference>